<dbReference type="GO" id="GO:0008270">
    <property type="term" value="F:zinc ion binding"/>
    <property type="evidence" value="ECO:0007669"/>
    <property type="project" value="UniProtKB-KW"/>
</dbReference>
<evidence type="ECO:0000256" key="2">
    <source>
        <dbReference type="ARBA" id="ARBA00022723"/>
    </source>
</evidence>
<evidence type="ECO:0000256" key="5">
    <source>
        <dbReference type="ARBA" id="ARBA00022833"/>
    </source>
</evidence>
<keyword evidence="2" id="KW-0479">Metal-binding</keyword>
<evidence type="ECO:0000256" key="1">
    <source>
        <dbReference type="ARBA" id="ARBA00004123"/>
    </source>
</evidence>
<dbReference type="AlphaFoldDB" id="A0A443SBV3"/>
<evidence type="ECO:0000256" key="6">
    <source>
        <dbReference type="ARBA" id="ARBA00023242"/>
    </source>
</evidence>
<dbReference type="SMART" id="SM00355">
    <property type="entry name" value="ZnF_C2H2"/>
    <property type="match status" value="5"/>
</dbReference>
<evidence type="ECO:0000313" key="10">
    <source>
        <dbReference type="Proteomes" id="UP000288716"/>
    </source>
</evidence>
<dbReference type="FunFam" id="3.30.160.60:FF:000048">
    <property type="entry name" value="GLI family zinc finger 3"/>
    <property type="match status" value="1"/>
</dbReference>
<keyword evidence="6" id="KW-0539">Nucleus</keyword>
<name>A0A443SBV3_9ACAR</name>
<reference evidence="9 10" key="1">
    <citation type="journal article" date="2018" name="Gigascience">
        <title>Genomes of trombidid mites reveal novel predicted allergens and laterally-transferred genes associated with secondary metabolism.</title>
        <authorList>
            <person name="Dong X."/>
            <person name="Chaisiri K."/>
            <person name="Xia D."/>
            <person name="Armstrong S.D."/>
            <person name="Fang Y."/>
            <person name="Donnelly M.J."/>
            <person name="Kadowaki T."/>
            <person name="McGarry J.W."/>
            <person name="Darby A.C."/>
            <person name="Makepeace B.L."/>
        </authorList>
    </citation>
    <scope>NUCLEOTIDE SEQUENCE [LARGE SCALE GENOMIC DNA]</scope>
    <source>
        <strain evidence="9">UoL-UT</strain>
    </source>
</reference>
<keyword evidence="5" id="KW-0862">Zinc</keyword>
<dbReference type="InterPro" id="IPR036236">
    <property type="entry name" value="Znf_C2H2_sf"/>
</dbReference>
<dbReference type="Gene3D" id="3.30.160.60">
    <property type="entry name" value="Classic Zinc Finger"/>
    <property type="match status" value="5"/>
</dbReference>
<feature type="domain" description="C2H2-type" evidence="8">
    <location>
        <begin position="270"/>
        <end position="299"/>
    </location>
</feature>
<dbReference type="Proteomes" id="UP000288716">
    <property type="component" value="Unassembled WGS sequence"/>
</dbReference>
<feature type="domain" description="C2H2-type" evidence="8">
    <location>
        <begin position="166"/>
        <end position="196"/>
    </location>
</feature>
<dbReference type="OrthoDB" id="3214149at2759"/>
<keyword evidence="4 7" id="KW-0863">Zinc-finger</keyword>
<dbReference type="STRING" id="299467.A0A443SBV3"/>
<dbReference type="PANTHER" id="PTHR45718">
    <property type="entry name" value="TRANSCRIPTIONAL ACTIVATOR CUBITUS INTERRUPTUS"/>
    <property type="match status" value="1"/>
</dbReference>
<evidence type="ECO:0000256" key="4">
    <source>
        <dbReference type="ARBA" id="ARBA00022771"/>
    </source>
</evidence>
<organism evidence="9 10">
    <name type="scientific">Leptotrombidium deliense</name>
    <dbReference type="NCBI Taxonomy" id="299467"/>
    <lineage>
        <taxon>Eukaryota</taxon>
        <taxon>Metazoa</taxon>
        <taxon>Ecdysozoa</taxon>
        <taxon>Arthropoda</taxon>
        <taxon>Chelicerata</taxon>
        <taxon>Arachnida</taxon>
        <taxon>Acari</taxon>
        <taxon>Acariformes</taxon>
        <taxon>Trombidiformes</taxon>
        <taxon>Prostigmata</taxon>
        <taxon>Anystina</taxon>
        <taxon>Parasitengona</taxon>
        <taxon>Trombiculoidea</taxon>
        <taxon>Trombiculidae</taxon>
        <taxon>Leptotrombidium</taxon>
    </lineage>
</organism>
<gene>
    <name evidence="9" type="ORF">B4U80_01582</name>
</gene>
<dbReference type="PROSITE" id="PS00028">
    <property type="entry name" value="ZINC_FINGER_C2H2_1"/>
    <property type="match status" value="4"/>
</dbReference>
<keyword evidence="10" id="KW-1185">Reference proteome</keyword>
<dbReference type="PROSITE" id="PS50157">
    <property type="entry name" value="ZINC_FINGER_C2H2_2"/>
    <property type="match status" value="5"/>
</dbReference>
<protein>
    <submittedName>
        <fullName evidence="9">Zinc finger protein GLIS3-like protein</fullName>
    </submittedName>
</protein>
<dbReference type="GO" id="GO:0000981">
    <property type="term" value="F:DNA-binding transcription factor activity, RNA polymerase II-specific"/>
    <property type="evidence" value="ECO:0007669"/>
    <property type="project" value="TreeGrafter"/>
</dbReference>
<evidence type="ECO:0000256" key="3">
    <source>
        <dbReference type="ARBA" id="ARBA00022737"/>
    </source>
</evidence>
<dbReference type="InterPro" id="IPR043359">
    <property type="entry name" value="GLI-like"/>
</dbReference>
<evidence type="ECO:0000256" key="7">
    <source>
        <dbReference type="PROSITE-ProRule" id="PRU00042"/>
    </source>
</evidence>
<dbReference type="Pfam" id="PF00096">
    <property type="entry name" value="zf-C2H2"/>
    <property type="match status" value="3"/>
</dbReference>
<dbReference type="EMBL" id="NCKV01004135">
    <property type="protein sequence ID" value="RWS25036.1"/>
    <property type="molecule type" value="Genomic_DNA"/>
</dbReference>
<dbReference type="VEuPathDB" id="VectorBase:LDEU007004"/>
<dbReference type="PANTHER" id="PTHR45718:SF7">
    <property type="entry name" value="C2H2-TYPE DOMAIN-CONTAINING PROTEIN"/>
    <property type="match status" value="1"/>
</dbReference>
<dbReference type="GO" id="GO:0140297">
    <property type="term" value="F:DNA-binding transcription factor binding"/>
    <property type="evidence" value="ECO:0007669"/>
    <property type="project" value="UniProtKB-ARBA"/>
</dbReference>
<evidence type="ECO:0000313" key="9">
    <source>
        <dbReference type="EMBL" id="RWS25036.1"/>
    </source>
</evidence>
<dbReference type="FunFam" id="3.30.160.60:FF:001102">
    <property type="entry name" value="Transcription factor IIIA"/>
    <property type="match status" value="1"/>
</dbReference>
<dbReference type="FunFam" id="3.30.160.60:FF:000031">
    <property type="entry name" value="GLI family zinc finger 3"/>
    <property type="match status" value="1"/>
</dbReference>
<sequence length="371" mass="42162">MHSLSNVDWNTDCIKKESQDVDYLYGGAELNFECVKKSVVQFDNYMCPESNYDLDYILNNNSRFHAANNAPSFCCGVNGVTQAIKEEFPSRDSPSLYDVNQPSPSSQCNSLNDGFNSLTIKSPTPPSLYESVLDDCISLQDSFNCGLSDSRDSILSSSKADFMNGFFCLWKDCYIFFNTQQELVQHIEKIHVDQRKYNPSSTGNDEFVCFWQDCVRGQRPFNARYKLLTHMRVHSGEKPNKCTFDGCTKAFSRLENLKIHIRSHTGEKPYRCVFDGCNKAFSNSSDRAKHQRTHFDSKPYACQSPGCGKKYTDPSSLRKHMKNHTLLSSKNNQKKVCCFFYTSFTIFHNYTKIGGNAPPVSFTTSEQSALV</sequence>
<feature type="domain" description="C2H2-type" evidence="8">
    <location>
        <begin position="212"/>
        <end position="239"/>
    </location>
</feature>
<accession>A0A443SBV3</accession>
<comment type="subcellular location">
    <subcellularLocation>
        <location evidence="1">Nucleus</location>
    </subcellularLocation>
</comment>
<feature type="domain" description="C2H2-type" evidence="8">
    <location>
        <begin position="240"/>
        <end position="269"/>
    </location>
</feature>
<keyword evidence="3" id="KW-0677">Repeat</keyword>
<dbReference type="InterPro" id="IPR013087">
    <property type="entry name" value="Znf_C2H2_type"/>
</dbReference>
<dbReference type="FunFam" id="3.30.160.60:FF:000359">
    <property type="entry name" value="GLIS family zinc finger 2"/>
    <property type="match status" value="1"/>
</dbReference>
<dbReference type="GO" id="GO:0005634">
    <property type="term" value="C:nucleus"/>
    <property type="evidence" value="ECO:0007669"/>
    <property type="project" value="UniProtKB-SubCell"/>
</dbReference>
<dbReference type="InterPro" id="IPR056436">
    <property type="entry name" value="Znf-C2H2_ZIC1-5/GLI1-3-like"/>
</dbReference>
<dbReference type="Pfam" id="PF23561">
    <property type="entry name" value="zf-C2H2_15"/>
    <property type="match status" value="1"/>
</dbReference>
<comment type="caution">
    <text evidence="9">The sequence shown here is derived from an EMBL/GenBank/DDBJ whole genome shotgun (WGS) entry which is preliminary data.</text>
</comment>
<feature type="domain" description="C2H2-type" evidence="8">
    <location>
        <begin position="300"/>
        <end position="325"/>
    </location>
</feature>
<evidence type="ECO:0000259" key="8">
    <source>
        <dbReference type="PROSITE" id="PS50157"/>
    </source>
</evidence>
<dbReference type="SUPFAM" id="SSF57667">
    <property type="entry name" value="beta-beta-alpha zinc fingers"/>
    <property type="match status" value="3"/>
</dbReference>
<dbReference type="GO" id="GO:0000978">
    <property type="term" value="F:RNA polymerase II cis-regulatory region sequence-specific DNA binding"/>
    <property type="evidence" value="ECO:0007669"/>
    <property type="project" value="TreeGrafter"/>
</dbReference>
<proteinExistence type="predicted"/>